<comment type="catalytic activity">
    <reaction evidence="1">
        <text>S-ubiquitinyl-[E2 ubiquitin-conjugating enzyme]-L-cysteine + [acceptor protein]-L-lysine = [E2 ubiquitin-conjugating enzyme]-L-cysteine + N(6)-ubiquitinyl-[acceptor protein]-L-lysine.</text>
        <dbReference type="EC" id="2.3.2.27"/>
    </reaction>
</comment>
<dbReference type="InterPro" id="IPR001841">
    <property type="entry name" value="Znf_RING"/>
</dbReference>
<comment type="caution">
    <text evidence="11">The sequence shown here is derived from an EMBL/GenBank/DDBJ whole genome shotgun (WGS) entry which is preliminary data.</text>
</comment>
<evidence type="ECO:0000256" key="5">
    <source>
        <dbReference type="ARBA" id="ARBA00022771"/>
    </source>
</evidence>
<dbReference type="Pfam" id="PF13639">
    <property type="entry name" value="zf-RING_2"/>
    <property type="match status" value="1"/>
</dbReference>
<dbReference type="GO" id="GO:0008270">
    <property type="term" value="F:zinc ion binding"/>
    <property type="evidence" value="ECO:0007669"/>
    <property type="project" value="UniProtKB-KW"/>
</dbReference>
<accession>A0AAV9IUZ7</accession>
<keyword evidence="6" id="KW-0833">Ubl conjugation pathway</keyword>
<evidence type="ECO:0000313" key="11">
    <source>
        <dbReference type="EMBL" id="KAK4536094.1"/>
    </source>
</evidence>
<dbReference type="Proteomes" id="UP001301350">
    <property type="component" value="Unassembled WGS sequence"/>
</dbReference>
<dbReference type="PROSITE" id="PS50089">
    <property type="entry name" value="ZF_RING_2"/>
    <property type="match status" value="1"/>
</dbReference>
<reference evidence="11 12" key="1">
    <citation type="submission" date="2022-07" db="EMBL/GenBank/DDBJ databases">
        <title>Genome-wide signatures of adaptation to extreme environments.</title>
        <authorList>
            <person name="Cho C.H."/>
            <person name="Yoon H.S."/>
        </authorList>
    </citation>
    <scope>NUCLEOTIDE SEQUENCE [LARGE SCALE GENOMIC DNA]</scope>
    <source>
        <strain evidence="11 12">DBV 063 E5</strain>
    </source>
</reference>
<keyword evidence="4" id="KW-0479">Metal-binding</keyword>
<keyword evidence="3" id="KW-0808">Transferase</keyword>
<feature type="region of interest" description="Disordered" evidence="9">
    <location>
        <begin position="1"/>
        <end position="54"/>
    </location>
</feature>
<evidence type="ECO:0000256" key="2">
    <source>
        <dbReference type="ARBA" id="ARBA00012483"/>
    </source>
</evidence>
<keyword evidence="7" id="KW-0862">Zinc</keyword>
<sequence length="697" mass="75153">MNATGRTDVATIMPKSEREELAVNTLEPGSAEADVTAEPSAAEENEDMRDGGDAPASDGEYYLYHVARLVSESLWVVLAFPLRAAQLQAPWLEGDAARSLAEDAPTRWRWPTHLRVPSWTRGNWAEREQDDESAKRTFSLRHWFEEQTLSAWAAMQASRVSRDFAARAAATRNLMRLFSRHNAWPSLAQLAVARLAWPASEAPSRNGEKDTTCDRGGGDTCEERVAWPKNSAPGDVPSGGRAVRPRAAVSEPATVAHHTSWPWDRLSTVNLPWPGLGRWAADRAQGPDSSRGDDVEMESMTTDGLSAATPTPVSEAHSEEHFTQLTPDSSSARPPINTSAPIATSASLPPVWRWGMAFRMIDVNDEPPFDATAPLLISATPTSSRARENAQSAHGADAAATSTSPASGDSVRGSLDDAVADRDAGALGDDVSSSSVPTRSLYSWATSWQSSSSSSSSSSQRRPQTGAARSVPLPSHRGAPDEVANMGGSSYNDLLGLDDSVEGRAAAAAVAVAAIHSKRGHGGADAKTIERNTLLFVHCTAPTSAAAPENAAEKRPATALSRSVGRGDGCAVCLDAFFDAEMVRMLPCVHCFHRDCVDRWLTRCKACPICKRDIDDPREATGAPGCDGAVHTTFLLYPDEDPTELIESESTWRDLFRSASAHPEERSMLQCLLQRMSTSLRARSREPWHDTRSEPPT</sequence>
<dbReference type="PANTHER" id="PTHR22937:SF65">
    <property type="entry name" value="E3 UBIQUITIN-PROTEIN LIGASE ARK2C"/>
    <property type="match status" value="1"/>
</dbReference>
<keyword evidence="5 8" id="KW-0863">Zinc-finger</keyword>
<feature type="region of interest" description="Disordered" evidence="9">
    <location>
        <begin position="279"/>
        <end position="343"/>
    </location>
</feature>
<evidence type="ECO:0000256" key="8">
    <source>
        <dbReference type="PROSITE-ProRule" id="PRU00175"/>
    </source>
</evidence>
<feature type="domain" description="RING-type" evidence="10">
    <location>
        <begin position="570"/>
        <end position="611"/>
    </location>
</feature>
<feature type="compositionally biased region" description="Polar residues" evidence="9">
    <location>
        <begin position="323"/>
        <end position="343"/>
    </location>
</feature>
<gene>
    <name evidence="11" type="ORF">CDCA_CDCA07G2119</name>
</gene>
<feature type="compositionally biased region" description="Low complexity" evidence="9">
    <location>
        <begin position="450"/>
        <end position="459"/>
    </location>
</feature>
<dbReference type="SMART" id="SM00184">
    <property type="entry name" value="RING"/>
    <property type="match status" value="1"/>
</dbReference>
<feature type="compositionally biased region" description="Low complexity" evidence="9">
    <location>
        <begin position="395"/>
        <end position="410"/>
    </location>
</feature>
<name>A0AAV9IUZ7_CYACA</name>
<evidence type="ECO:0000256" key="1">
    <source>
        <dbReference type="ARBA" id="ARBA00000900"/>
    </source>
</evidence>
<dbReference type="EC" id="2.3.2.27" evidence="2"/>
<evidence type="ECO:0000256" key="7">
    <source>
        <dbReference type="ARBA" id="ARBA00022833"/>
    </source>
</evidence>
<dbReference type="InterPro" id="IPR045191">
    <property type="entry name" value="MBR1/2-like"/>
</dbReference>
<evidence type="ECO:0000256" key="9">
    <source>
        <dbReference type="SAM" id="MobiDB-lite"/>
    </source>
</evidence>
<evidence type="ECO:0000256" key="3">
    <source>
        <dbReference type="ARBA" id="ARBA00022679"/>
    </source>
</evidence>
<dbReference type="EMBL" id="JANCYW010000007">
    <property type="protein sequence ID" value="KAK4536094.1"/>
    <property type="molecule type" value="Genomic_DNA"/>
</dbReference>
<dbReference type="PANTHER" id="PTHR22937">
    <property type="entry name" value="E3 UBIQUITIN-PROTEIN LIGASE RNF165"/>
    <property type="match status" value="1"/>
</dbReference>
<dbReference type="AlphaFoldDB" id="A0AAV9IUZ7"/>
<evidence type="ECO:0000313" key="12">
    <source>
        <dbReference type="Proteomes" id="UP001301350"/>
    </source>
</evidence>
<feature type="compositionally biased region" description="Basic and acidic residues" evidence="9">
    <location>
        <begin position="206"/>
        <end position="226"/>
    </location>
</feature>
<evidence type="ECO:0000259" key="10">
    <source>
        <dbReference type="PROSITE" id="PS50089"/>
    </source>
</evidence>
<dbReference type="Gene3D" id="3.30.40.10">
    <property type="entry name" value="Zinc/RING finger domain, C3HC4 (zinc finger)"/>
    <property type="match status" value="1"/>
</dbReference>
<keyword evidence="12" id="KW-1185">Reference proteome</keyword>
<organism evidence="11 12">
    <name type="scientific">Cyanidium caldarium</name>
    <name type="common">Red alga</name>
    <dbReference type="NCBI Taxonomy" id="2771"/>
    <lineage>
        <taxon>Eukaryota</taxon>
        <taxon>Rhodophyta</taxon>
        <taxon>Bangiophyceae</taxon>
        <taxon>Cyanidiales</taxon>
        <taxon>Cyanidiaceae</taxon>
        <taxon>Cyanidium</taxon>
    </lineage>
</organism>
<feature type="region of interest" description="Disordered" evidence="9">
    <location>
        <begin position="201"/>
        <end position="259"/>
    </location>
</feature>
<dbReference type="GO" id="GO:0061630">
    <property type="term" value="F:ubiquitin protein ligase activity"/>
    <property type="evidence" value="ECO:0007669"/>
    <property type="project" value="UniProtKB-EC"/>
</dbReference>
<dbReference type="SUPFAM" id="SSF57850">
    <property type="entry name" value="RING/U-box"/>
    <property type="match status" value="1"/>
</dbReference>
<feature type="region of interest" description="Disordered" evidence="9">
    <location>
        <begin position="381"/>
        <end position="415"/>
    </location>
</feature>
<dbReference type="InterPro" id="IPR013083">
    <property type="entry name" value="Znf_RING/FYVE/PHD"/>
</dbReference>
<proteinExistence type="predicted"/>
<feature type="region of interest" description="Disordered" evidence="9">
    <location>
        <begin position="447"/>
        <end position="485"/>
    </location>
</feature>
<evidence type="ECO:0000256" key="4">
    <source>
        <dbReference type="ARBA" id="ARBA00022723"/>
    </source>
</evidence>
<feature type="compositionally biased region" description="Polar residues" evidence="9">
    <location>
        <begin position="381"/>
        <end position="392"/>
    </location>
</feature>
<evidence type="ECO:0000256" key="6">
    <source>
        <dbReference type="ARBA" id="ARBA00022786"/>
    </source>
</evidence>
<protein>
    <recommendedName>
        <fullName evidence="2">RING-type E3 ubiquitin transferase</fullName>
        <ecNumber evidence="2">2.3.2.27</ecNumber>
    </recommendedName>
</protein>
<feature type="compositionally biased region" description="Polar residues" evidence="9">
    <location>
        <begin position="299"/>
        <end position="312"/>
    </location>
</feature>